<dbReference type="Gene3D" id="2.130.10.10">
    <property type="entry name" value="YVTN repeat-like/Quinoprotein amine dehydrogenase"/>
    <property type="match status" value="1"/>
</dbReference>
<evidence type="ECO:0008006" key="4">
    <source>
        <dbReference type="Google" id="ProtNLM"/>
    </source>
</evidence>
<organism evidence="2 3">
    <name type="scientific">Alcaligenes pakistanensis</name>
    <dbReference type="NCBI Taxonomy" id="1482717"/>
    <lineage>
        <taxon>Bacteria</taxon>
        <taxon>Pseudomonadati</taxon>
        <taxon>Pseudomonadota</taxon>
        <taxon>Betaproteobacteria</taxon>
        <taxon>Burkholderiales</taxon>
        <taxon>Alcaligenaceae</taxon>
        <taxon>Alcaligenes</taxon>
    </lineage>
</organism>
<dbReference type="RefSeq" id="WP_189392036.1">
    <property type="nucleotide sequence ID" value="NZ_BMZN01000002.1"/>
</dbReference>
<feature type="signal peptide" evidence="1">
    <location>
        <begin position="1"/>
        <end position="24"/>
    </location>
</feature>
<dbReference type="InterPro" id="IPR051200">
    <property type="entry name" value="Host-pathogen_enzymatic-act"/>
</dbReference>
<dbReference type="InterPro" id="IPR011048">
    <property type="entry name" value="Haem_d1_sf"/>
</dbReference>
<dbReference type="PANTHER" id="PTHR47197">
    <property type="entry name" value="PROTEIN NIRF"/>
    <property type="match status" value="1"/>
</dbReference>
<feature type="chain" id="PRO_5034093291" description="YncE family protein" evidence="1">
    <location>
        <begin position="25"/>
        <end position="370"/>
    </location>
</feature>
<gene>
    <name evidence="2" type="ORF">GCM10010096_16290</name>
</gene>
<dbReference type="EMBL" id="BMZN01000002">
    <property type="protein sequence ID" value="GHC45589.1"/>
    <property type="molecule type" value="Genomic_DNA"/>
</dbReference>
<comment type="caution">
    <text evidence="2">The sequence shown here is derived from an EMBL/GenBank/DDBJ whole genome shotgun (WGS) entry which is preliminary data.</text>
</comment>
<accession>A0A8H9IM11</accession>
<dbReference type="SUPFAM" id="SSF51004">
    <property type="entry name" value="C-terminal (heme d1) domain of cytochrome cd1-nitrite reductase"/>
    <property type="match status" value="1"/>
</dbReference>
<protein>
    <recommendedName>
        <fullName evidence="4">YncE family protein</fullName>
    </recommendedName>
</protein>
<dbReference type="Proteomes" id="UP000608923">
    <property type="component" value="Unassembled WGS sequence"/>
</dbReference>
<evidence type="ECO:0000313" key="2">
    <source>
        <dbReference type="EMBL" id="GHC45589.1"/>
    </source>
</evidence>
<name>A0A8H9IM11_9BURK</name>
<dbReference type="InterPro" id="IPR015943">
    <property type="entry name" value="WD40/YVTN_repeat-like_dom_sf"/>
</dbReference>
<reference evidence="3" key="1">
    <citation type="journal article" date="2019" name="Int. J. Syst. Evol. Microbiol.">
        <title>The Global Catalogue of Microorganisms (GCM) 10K type strain sequencing project: providing services to taxonomists for standard genome sequencing and annotation.</title>
        <authorList>
            <consortium name="The Broad Institute Genomics Platform"/>
            <consortium name="The Broad Institute Genome Sequencing Center for Infectious Disease"/>
            <person name="Wu L."/>
            <person name="Ma J."/>
        </authorList>
    </citation>
    <scope>NUCLEOTIDE SEQUENCE [LARGE SCALE GENOMIC DNA]</scope>
    <source>
        <strain evidence="3">KCTC 42083</strain>
    </source>
</reference>
<keyword evidence="3" id="KW-1185">Reference proteome</keyword>
<proteinExistence type="predicted"/>
<dbReference type="PANTHER" id="PTHR47197:SF3">
    <property type="entry name" value="DIHYDRO-HEME D1 DEHYDROGENASE"/>
    <property type="match status" value="1"/>
</dbReference>
<sequence length="370" mass="40515">MFTRRLALSVLSAALLSAASLVHAQPSGLVSLPLTPELAQKTSITAEGALRKDLAYGVYQTVYSPFDQSLYVASAERVPSVRGGVIYKLDPVTLDVKGTIYTDESNFGLATNASGDTLYVTNSLAAAVSKVELKEDGKIERVRFSNTSFDDTKMGPRTIRHDPQQGRVYVGAVGAPAVIWVLDDRTLDLVETIENAGKWVTGLLVDSASHRLYAANGDGEVMVVNTQTNKIEQRWKPAGVKPALLLNFALDSSRHRLYVTETKEQKTVYVLDARNGKLLQELPVGDALDILYNADRDELYLTHREQGKVSVLDGANYAVKAQYNLPDNPNSLELGPDSQLYVTVKAPFTPQYKASKRESVVRIDLKNIKG</sequence>
<evidence type="ECO:0000256" key="1">
    <source>
        <dbReference type="SAM" id="SignalP"/>
    </source>
</evidence>
<dbReference type="AlphaFoldDB" id="A0A8H9IM11"/>
<evidence type="ECO:0000313" key="3">
    <source>
        <dbReference type="Proteomes" id="UP000608923"/>
    </source>
</evidence>
<keyword evidence="1" id="KW-0732">Signal</keyword>